<evidence type="ECO:0000256" key="4">
    <source>
        <dbReference type="ARBA" id="ARBA00022827"/>
    </source>
</evidence>
<dbReference type="GO" id="GO:0003995">
    <property type="term" value="F:acyl-CoA dehydrogenase activity"/>
    <property type="evidence" value="ECO:0007669"/>
    <property type="project" value="TreeGrafter"/>
</dbReference>
<dbReference type="Pfam" id="PF02770">
    <property type="entry name" value="Acyl-CoA_dh_M"/>
    <property type="match status" value="1"/>
</dbReference>
<evidence type="ECO:0000256" key="2">
    <source>
        <dbReference type="ARBA" id="ARBA00009347"/>
    </source>
</evidence>
<gene>
    <name evidence="10" type="ORF">KT71_00225</name>
</gene>
<evidence type="ECO:0000256" key="5">
    <source>
        <dbReference type="ARBA" id="ARBA00023002"/>
    </source>
</evidence>
<name>A4A5Q9_9GAMM</name>
<dbReference type="RefSeq" id="WP_023660011.1">
    <property type="nucleotide sequence ID" value="NZ_CM002299.1"/>
</dbReference>
<dbReference type="InterPro" id="IPR037069">
    <property type="entry name" value="AcylCoA_DH/ox_N_sf"/>
</dbReference>
<comment type="cofactor">
    <cofactor evidence="1 6">
        <name>FAD</name>
        <dbReference type="ChEBI" id="CHEBI:57692"/>
    </cofactor>
</comment>
<protein>
    <submittedName>
        <fullName evidence="10">Acyl-CoA dehydrogenase</fullName>
    </submittedName>
</protein>
<dbReference type="Gene3D" id="2.40.110.10">
    <property type="entry name" value="Butyryl-CoA Dehydrogenase, subunit A, domain 2"/>
    <property type="match status" value="1"/>
</dbReference>
<keyword evidence="3 6" id="KW-0285">Flavoprotein</keyword>
<evidence type="ECO:0000313" key="11">
    <source>
        <dbReference type="Proteomes" id="UP000019205"/>
    </source>
</evidence>
<feature type="domain" description="Acyl-CoA dehydrogenase/oxidase C-terminal" evidence="7">
    <location>
        <begin position="229"/>
        <end position="363"/>
    </location>
</feature>
<dbReference type="InterPro" id="IPR006091">
    <property type="entry name" value="Acyl-CoA_Oxase/DH_mid-dom"/>
</dbReference>
<keyword evidence="4 6" id="KW-0274">FAD</keyword>
<dbReference type="SUPFAM" id="SSF47203">
    <property type="entry name" value="Acyl-CoA dehydrogenase C-terminal domain-like"/>
    <property type="match status" value="1"/>
</dbReference>
<evidence type="ECO:0000259" key="9">
    <source>
        <dbReference type="Pfam" id="PF02771"/>
    </source>
</evidence>
<dbReference type="GO" id="GO:0050660">
    <property type="term" value="F:flavin adenine dinucleotide binding"/>
    <property type="evidence" value="ECO:0007669"/>
    <property type="project" value="InterPro"/>
</dbReference>
<sequence length="392" mass="43028">MNFDFSEEQTMLRDSVARFVQDDYDFDTRRGIVASDEGMSREVWQTFAELGWLSVPFAEEHGGFGGGPVDLMVMMEEFGKGLIVEPYFATVVLFGGLLNAAGSDGQKGEYIPGIIDGSRLGAFAYLERQSRYELADMLTTATAADDGYKLNGEKVVVSNGMNADTLIVAARTSGEQFDRQGISLFIVDAKAAGVERVSYRLMDGQNVANITFKDVSVSADALLGELDGGYSAMDQVIQEGIVALCSEAVGLMGQLNSKTLEYTKTREQFGTAISNFQALQHRMVDTFMSYEQAKSMLYRAVCALENGDEDLRRELHALKVMTHKCGKHIFEEAIQLHGGMGLTDELDIAHYAKRLMMINATFGDRDHHQTQFNALSYGSKTADNLASMSDAA</sequence>
<dbReference type="OrthoDB" id="7053515at2"/>
<dbReference type="Pfam" id="PF00441">
    <property type="entry name" value="Acyl-CoA_dh_1"/>
    <property type="match status" value="1"/>
</dbReference>
<keyword evidence="11" id="KW-1185">Reference proteome</keyword>
<dbReference type="Proteomes" id="UP000019205">
    <property type="component" value="Chromosome"/>
</dbReference>
<dbReference type="InterPro" id="IPR013786">
    <property type="entry name" value="AcylCoA_DH/ox_N"/>
</dbReference>
<reference evidence="10 11" key="1">
    <citation type="journal article" date="2007" name="Proc. Natl. Acad. Sci. U.S.A.">
        <title>Characterization of a marine gammaproteobacterium capable of aerobic anoxygenic photosynthesis.</title>
        <authorList>
            <person name="Fuchs B.M."/>
            <person name="Spring S."/>
            <person name="Teeling H."/>
            <person name="Quast C."/>
            <person name="Wulf J."/>
            <person name="Schattenhofer M."/>
            <person name="Yan S."/>
            <person name="Ferriera S."/>
            <person name="Johnson J."/>
            <person name="Glockner F.O."/>
            <person name="Amann R."/>
        </authorList>
    </citation>
    <scope>NUCLEOTIDE SEQUENCE [LARGE SCALE GENOMIC DNA]</scope>
    <source>
        <strain evidence="10">KT71</strain>
    </source>
</reference>
<evidence type="ECO:0000259" key="7">
    <source>
        <dbReference type="Pfam" id="PF00441"/>
    </source>
</evidence>
<dbReference type="Pfam" id="PF02771">
    <property type="entry name" value="Acyl-CoA_dh_N"/>
    <property type="match status" value="1"/>
</dbReference>
<evidence type="ECO:0000256" key="3">
    <source>
        <dbReference type="ARBA" id="ARBA00022630"/>
    </source>
</evidence>
<dbReference type="EMBL" id="AAOA02000002">
    <property type="protein sequence ID" value="EAQ98356.2"/>
    <property type="molecule type" value="Genomic_DNA"/>
</dbReference>
<dbReference type="CDD" id="cd00567">
    <property type="entry name" value="ACAD"/>
    <property type="match status" value="1"/>
</dbReference>
<dbReference type="Gene3D" id="1.10.540.10">
    <property type="entry name" value="Acyl-CoA dehydrogenase/oxidase, N-terminal domain"/>
    <property type="match status" value="1"/>
</dbReference>
<dbReference type="PANTHER" id="PTHR43884">
    <property type="entry name" value="ACYL-COA DEHYDROGENASE"/>
    <property type="match status" value="1"/>
</dbReference>
<comment type="caution">
    <text evidence="10">The sequence shown here is derived from an EMBL/GenBank/DDBJ whole genome shotgun (WGS) entry which is preliminary data.</text>
</comment>
<evidence type="ECO:0000259" key="8">
    <source>
        <dbReference type="Pfam" id="PF02770"/>
    </source>
</evidence>
<feature type="domain" description="Acyl-CoA dehydrogenase/oxidase N-terminal" evidence="9">
    <location>
        <begin position="6"/>
        <end position="117"/>
    </location>
</feature>
<dbReference type="InterPro" id="IPR036250">
    <property type="entry name" value="AcylCo_DH-like_C"/>
</dbReference>
<dbReference type="SUPFAM" id="SSF56645">
    <property type="entry name" value="Acyl-CoA dehydrogenase NM domain-like"/>
    <property type="match status" value="1"/>
</dbReference>
<accession>A4A5Q9</accession>
<organism evidence="10 11">
    <name type="scientific">Congregibacter litoralis KT71</name>
    <dbReference type="NCBI Taxonomy" id="314285"/>
    <lineage>
        <taxon>Bacteria</taxon>
        <taxon>Pseudomonadati</taxon>
        <taxon>Pseudomonadota</taxon>
        <taxon>Gammaproteobacteria</taxon>
        <taxon>Cellvibrionales</taxon>
        <taxon>Halieaceae</taxon>
        <taxon>Congregibacter</taxon>
    </lineage>
</organism>
<evidence type="ECO:0000313" key="10">
    <source>
        <dbReference type="EMBL" id="EAQ98356.2"/>
    </source>
</evidence>
<dbReference type="AlphaFoldDB" id="A4A5Q9"/>
<dbReference type="eggNOG" id="COG1960">
    <property type="taxonomic scope" value="Bacteria"/>
</dbReference>
<dbReference type="Gene3D" id="1.20.140.10">
    <property type="entry name" value="Butyryl-CoA Dehydrogenase, subunit A, domain 3"/>
    <property type="match status" value="1"/>
</dbReference>
<dbReference type="InterPro" id="IPR046373">
    <property type="entry name" value="Acyl-CoA_Oxase/DH_mid-dom_sf"/>
</dbReference>
<evidence type="ECO:0000256" key="1">
    <source>
        <dbReference type="ARBA" id="ARBA00001974"/>
    </source>
</evidence>
<feature type="domain" description="Acyl-CoA oxidase/dehydrogenase middle" evidence="8">
    <location>
        <begin position="122"/>
        <end position="215"/>
    </location>
</feature>
<dbReference type="STRING" id="314285.KT71_00225"/>
<dbReference type="PANTHER" id="PTHR43884:SF20">
    <property type="entry name" value="ACYL-COA DEHYDROGENASE FADE28"/>
    <property type="match status" value="1"/>
</dbReference>
<evidence type="ECO:0000256" key="6">
    <source>
        <dbReference type="RuleBase" id="RU362125"/>
    </source>
</evidence>
<reference evidence="10 11" key="2">
    <citation type="journal article" date="2009" name="PLoS ONE">
        <title>The photosynthetic apparatus and its regulation in the aerobic gammaproteobacterium Congregibacter litoralis gen. nov., sp. nov.</title>
        <authorList>
            <person name="Spring S."/>
            <person name="Lunsdorf H."/>
            <person name="Fuchs B.M."/>
            <person name="Tindall B.J."/>
        </authorList>
    </citation>
    <scope>NUCLEOTIDE SEQUENCE [LARGE SCALE GENOMIC DNA]</scope>
    <source>
        <strain evidence="10">KT71</strain>
    </source>
</reference>
<proteinExistence type="inferred from homology"/>
<keyword evidence="5 6" id="KW-0560">Oxidoreductase</keyword>
<dbReference type="HOGENOM" id="CLU_018204_5_2_6"/>
<dbReference type="InterPro" id="IPR009100">
    <property type="entry name" value="AcylCoA_DH/oxidase_NM_dom_sf"/>
</dbReference>
<comment type="similarity">
    <text evidence="2 6">Belongs to the acyl-CoA dehydrogenase family.</text>
</comment>
<dbReference type="InterPro" id="IPR009075">
    <property type="entry name" value="AcylCo_DH/oxidase_C"/>
</dbReference>